<dbReference type="RefSeq" id="WP_277415625.1">
    <property type="nucleotide sequence ID" value="NZ_CP119083.1"/>
</dbReference>
<dbReference type="Gene3D" id="3.40.50.1820">
    <property type="entry name" value="alpha/beta hydrolase"/>
    <property type="match status" value="1"/>
</dbReference>
<dbReference type="Pfam" id="PF00975">
    <property type="entry name" value="Thioesterase"/>
    <property type="match status" value="1"/>
</dbReference>
<dbReference type="EMBL" id="CP119083">
    <property type="protein sequence ID" value="WEF32910.1"/>
    <property type="molecule type" value="Genomic_DNA"/>
</dbReference>
<evidence type="ECO:0000313" key="4">
    <source>
        <dbReference type="Proteomes" id="UP001216510"/>
    </source>
</evidence>
<name>A0ABY8BAH4_9BURK</name>
<proteinExistence type="inferred from homology"/>
<sequence length="254" mass="28293">MTNLKWFNPPRHNPAARVNLLCFHHAGGAASFYKKWPAALSPLVQVLPVQMPGRETRYDEAFAPSIGAMVDELLRHQHAFADKPYALFGHSLGALFGFELGRRLARVGAAAPRFLVASGHGAPRAEPAVEQLHGLPDRQFVDRMREKYGGISDEVMASEELLDFLLPRFRADIRIAEQHVSQDDTPVRFPVVALHGRADQSVSMADVQGWQDKTAARVSIHEFDGDHFFIETNERQVIGVVNKLLGDQLRSLEA</sequence>
<gene>
    <name evidence="3" type="ORF">PX653_26535</name>
</gene>
<keyword evidence="3" id="KW-0378">Hydrolase</keyword>
<dbReference type="SUPFAM" id="SSF53474">
    <property type="entry name" value="alpha/beta-Hydrolases"/>
    <property type="match status" value="1"/>
</dbReference>
<reference evidence="3 4" key="1">
    <citation type="submission" date="2023-02" db="EMBL/GenBank/DDBJ databases">
        <title>Gemone sequence of Telluria chitinolytica ACM 3522T.</title>
        <authorList>
            <person name="Frediansyah A."/>
            <person name="Miess H."/>
            <person name="Gross H."/>
        </authorList>
    </citation>
    <scope>NUCLEOTIDE SEQUENCE [LARGE SCALE GENOMIC DNA]</scope>
    <source>
        <strain evidence="3 4">ACM 3522</strain>
    </source>
</reference>
<keyword evidence="4" id="KW-1185">Reference proteome</keyword>
<dbReference type="GO" id="GO:0016787">
    <property type="term" value="F:hydrolase activity"/>
    <property type="evidence" value="ECO:0007669"/>
    <property type="project" value="UniProtKB-KW"/>
</dbReference>
<accession>A0ABY8BAH4</accession>
<evidence type="ECO:0000259" key="2">
    <source>
        <dbReference type="Pfam" id="PF00975"/>
    </source>
</evidence>
<protein>
    <submittedName>
        <fullName evidence="3">Alpha/beta fold hydrolase</fullName>
    </submittedName>
</protein>
<comment type="similarity">
    <text evidence="1">Belongs to the thioesterase family.</text>
</comment>
<dbReference type="InterPro" id="IPR029058">
    <property type="entry name" value="AB_hydrolase_fold"/>
</dbReference>
<dbReference type="Proteomes" id="UP001216510">
    <property type="component" value="Chromosome"/>
</dbReference>
<dbReference type="PANTHER" id="PTHR11487">
    <property type="entry name" value="THIOESTERASE"/>
    <property type="match status" value="1"/>
</dbReference>
<feature type="domain" description="Thioesterase" evidence="2">
    <location>
        <begin position="20"/>
        <end position="243"/>
    </location>
</feature>
<dbReference type="InterPro" id="IPR012223">
    <property type="entry name" value="TEII"/>
</dbReference>
<evidence type="ECO:0000256" key="1">
    <source>
        <dbReference type="ARBA" id="ARBA00007169"/>
    </source>
</evidence>
<evidence type="ECO:0000313" key="3">
    <source>
        <dbReference type="EMBL" id="WEF32910.1"/>
    </source>
</evidence>
<dbReference type="InterPro" id="IPR001031">
    <property type="entry name" value="Thioesterase"/>
</dbReference>
<organism evidence="3 4">
    <name type="scientific">Pseudoduganella chitinolytica</name>
    <dbReference type="NCBI Taxonomy" id="34070"/>
    <lineage>
        <taxon>Bacteria</taxon>
        <taxon>Pseudomonadati</taxon>
        <taxon>Pseudomonadota</taxon>
        <taxon>Betaproteobacteria</taxon>
        <taxon>Burkholderiales</taxon>
        <taxon>Oxalobacteraceae</taxon>
        <taxon>Telluria group</taxon>
        <taxon>Pseudoduganella</taxon>
    </lineage>
</organism>
<dbReference type="PANTHER" id="PTHR11487:SF0">
    <property type="entry name" value="S-ACYL FATTY ACID SYNTHASE THIOESTERASE, MEDIUM CHAIN"/>
    <property type="match status" value="1"/>
</dbReference>